<proteinExistence type="predicted"/>
<evidence type="ECO:0000256" key="1">
    <source>
        <dbReference type="SAM" id="MobiDB-lite"/>
    </source>
</evidence>
<dbReference type="InterPro" id="IPR052523">
    <property type="entry name" value="Trichothecene_AcTrans"/>
</dbReference>
<feature type="domain" description="N-acetyltransferase" evidence="2">
    <location>
        <begin position="17"/>
        <end position="157"/>
    </location>
</feature>
<accession>A0ABN3PEF8</accession>
<dbReference type="Gene3D" id="3.40.630.30">
    <property type="match status" value="1"/>
</dbReference>
<reference evidence="3 4" key="1">
    <citation type="journal article" date="2019" name="Int. J. Syst. Evol. Microbiol.">
        <title>The Global Catalogue of Microorganisms (GCM) 10K type strain sequencing project: providing services to taxonomists for standard genome sequencing and annotation.</title>
        <authorList>
            <consortium name="The Broad Institute Genomics Platform"/>
            <consortium name="The Broad Institute Genome Sequencing Center for Infectious Disease"/>
            <person name="Wu L."/>
            <person name="Ma J."/>
        </authorList>
    </citation>
    <scope>NUCLEOTIDE SEQUENCE [LARGE SCALE GENOMIC DNA]</scope>
    <source>
        <strain evidence="3 4">JCM 16365</strain>
    </source>
</reference>
<evidence type="ECO:0000313" key="4">
    <source>
        <dbReference type="Proteomes" id="UP001500274"/>
    </source>
</evidence>
<feature type="compositionally biased region" description="Basic and acidic residues" evidence="1">
    <location>
        <begin position="1"/>
        <end position="12"/>
    </location>
</feature>
<evidence type="ECO:0000313" key="3">
    <source>
        <dbReference type="EMBL" id="GAA2580449.1"/>
    </source>
</evidence>
<dbReference type="PANTHER" id="PTHR42791:SF1">
    <property type="entry name" value="N-ACETYLTRANSFERASE DOMAIN-CONTAINING PROTEIN"/>
    <property type="match status" value="1"/>
</dbReference>
<keyword evidence="4" id="KW-1185">Reference proteome</keyword>
<dbReference type="Proteomes" id="UP001500274">
    <property type="component" value="Unassembled WGS sequence"/>
</dbReference>
<dbReference type="EMBL" id="BAAARI010000012">
    <property type="protein sequence ID" value="GAA2580449.1"/>
    <property type="molecule type" value="Genomic_DNA"/>
</dbReference>
<feature type="region of interest" description="Disordered" evidence="1">
    <location>
        <begin position="1"/>
        <end position="28"/>
    </location>
</feature>
<gene>
    <name evidence="3" type="ORF">GCM10009862_19560</name>
</gene>
<dbReference type="InterPro" id="IPR000182">
    <property type="entry name" value="GNAT_dom"/>
</dbReference>
<sequence>MDRRDHDLRGRQTDASLRAPELEPLRDHPPVRLGLAASRIHQGIGCTGESGQFGQALVSSRLARAFGLLNRMEQYRPKAPHWYLAEIGVSVRARGRGVGATLLSTHLRALDAMRQNAYLESSTPDNRRLYRRLGFEELTPITGLPGTQPVAMLRRPAG</sequence>
<comment type="caution">
    <text evidence="3">The sequence shown here is derived from an EMBL/GenBank/DDBJ whole genome shotgun (WGS) entry which is preliminary data.</text>
</comment>
<dbReference type="InterPro" id="IPR016181">
    <property type="entry name" value="Acyl_CoA_acyltransferase"/>
</dbReference>
<dbReference type="SUPFAM" id="SSF55729">
    <property type="entry name" value="Acyl-CoA N-acyltransferases (Nat)"/>
    <property type="match status" value="1"/>
</dbReference>
<protein>
    <recommendedName>
        <fullName evidence="2">N-acetyltransferase domain-containing protein</fullName>
    </recommendedName>
</protein>
<evidence type="ECO:0000259" key="2">
    <source>
        <dbReference type="PROSITE" id="PS51186"/>
    </source>
</evidence>
<dbReference type="Pfam" id="PF13508">
    <property type="entry name" value="Acetyltransf_7"/>
    <property type="match status" value="1"/>
</dbReference>
<dbReference type="PANTHER" id="PTHR42791">
    <property type="entry name" value="GNAT FAMILY ACETYLTRANSFERASE"/>
    <property type="match status" value="1"/>
</dbReference>
<name>A0ABN3PEF8_9MICO</name>
<organism evidence="3 4">
    <name type="scientific">Microbacterium binotii</name>
    <dbReference type="NCBI Taxonomy" id="462710"/>
    <lineage>
        <taxon>Bacteria</taxon>
        <taxon>Bacillati</taxon>
        <taxon>Actinomycetota</taxon>
        <taxon>Actinomycetes</taxon>
        <taxon>Micrococcales</taxon>
        <taxon>Microbacteriaceae</taxon>
        <taxon>Microbacterium</taxon>
    </lineage>
</organism>
<dbReference type="PROSITE" id="PS51186">
    <property type="entry name" value="GNAT"/>
    <property type="match status" value="1"/>
</dbReference>